<feature type="transmembrane region" description="Helical" evidence="6">
    <location>
        <begin position="316"/>
        <end position="338"/>
    </location>
</feature>
<evidence type="ECO:0000256" key="1">
    <source>
        <dbReference type="ARBA" id="ARBA00004651"/>
    </source>
</evidence>
<dbReference type="GO" id="GO:0005886">
    <property type="term" value="C:plasma membrane"/>
    <property type="evidence" value="ECO:0007669"/>
    <property type="project" value="UniProtKB-SubCell"/>
</dbReference>
<feature type="transmembrane region" description="Helical" evidence="6">
    <location>
        <begin position="12"/>
        <end position="34"/>
    </location>
</feature>
<dbReference type="PANTHER" id="PTHR30250:SF26">
    <property type="entry name" value="PSMA PROTEIN"/>
    <property type="match status" value="1"/>
</dbReference>
<comment type="caution">
    <text evidence="7">The sequence shown here is derived from an EMBL/GenBank/DDBJ whole genome shotgun (WGS) entry which is preliminary data.</text>
</comment>
<keyword evidence="7" id="KW-0762">Sugar transport</keyword>
<feature type="transmembrane region" description="Helical" evidence="6">
    <location>
        <begin position="122"/>
        <end position="145"/>
    </location>
</feature>
<evidence type="ECO:0000256" key="3">
    <source>
        <dbReference type="ARBA" id="ARBA00022692"/>
    </source>
</evidence>
<comment type="subcellular location">
    <subcellularLocation>
        <location evidence="1">Cell membrane</location>
        <topology evidence="1">Multi-pass membrane protein</topology>
    </subcellularLocation>
</comment>
<dbReference type="PANTHER" id="PTHR30250">
    <property type="entry name" value="PST FAMILY PREDICTED COLANIC ACID TRANSPORTER"/>
    <property type="match status" value="1"/>
</dbReference>
<name>A0A848GKN0_9BACT</name>
<keyword evidence="2" id="KW-1003">Cell membrane</keyword>
<sequence>METSRIHKSLLNARVSLVFYLLTLLLSFFSRSIFLHYLGADFLGLTGTVSNLLGFLNLAEMGVGAAIGFMLYKPLFERNHQQIAEIVSLMGGLCRRIGYVVLAAGILLSAFLPLFFSKEAIPLGVIFTAYYAFLISSLIGYFINYREILLMADQRNYVVTAYFQTAGIAKVLLQMAIAFYFGSLYAWIVVELLFSVLLSLILNWKINKVYPWLHTDPKKGTQLFRQYPQAGEKIRQLFIHKISDFTLYSTRDMFIYAFTSLSMVAYYGNYMVIIWKLNQLMLTALGSIQAGIGNLVAENHLPKTIRVFWEIVALRYFSSAVFVFSVYHLIEPFIVLWIGTGYLLKKRVLFLILCNIFLMQVRGPAINFLQAYGLFADTMAPVTEALMNITISIGLGYRYGIEGVLLGSIASMLLIGCIWKPIYLFRKGFSQPVWNYWKETIKYLVLIGLSWWLGSYLLYLLQLPDPATSLSRWIFYAMALVTAYSLLLGTFFYTLKGSRDLIQRVILYFNKRGLWKE</sequence>
<feature type="transmembrane region" description="Helical" evidence="6">
    <location>
        <begin position="473"/>
        <end position="495"/>
    </location>
</feature>
<feature type="transmembrane region" description="Helical" evidence="6">
    <location>
        <begin position="157"/>
        <end position="178"/>
    </location>
</feature>
<keyword evidence="3 6" id="KW-0812">Transmembrane</keyword>
<evidence type="ECO:0000256" key="5">
    <source>
        <dbReference type="ARBA" id="ARBA00023136"/>
    </source>
</evidence>
<keyword evidence="5 6" id="KW-0472">Membrane</keyword>
<feature type="transmembrane region" description="Helical" evidence="6">
    <location>
        <begin position="350"/>
        <end position="375"/>
    </location>
</feature>
<feature type="transmembrane region" description="Helical" evidence="6">
    <location>
        <begin position="54"/>
        <end position="76"/>
    </location>
</feature>
<dbReference type="RefSeq" id="WP_169224330.1">
    <property type="nucleotide sequence ID" value="NZ_JABBGC010000001.1"/>
</dbReference>
<evidence type="ECO:0000256" key="6">
    <source>
        <dbReference type="SAM" id="Phobius"/>
    </source>
</evidence>
<feature type="transmembrane region" description="Helical" evidence="6">
    <location>
        <begin position="97"/>
        <end position="116"/>
    </location>
</feature>
<feature type="transmembrane region" description="Helical" evidence="6">
    <location>
        <begin position="184"/>
        <end position="204"/>
    </location>
</feature>
<feature type="transmembrane region" description="Helical" evidence="6">
    <location>
        <begin position="440"/>
        <end position="461"/>
    </location>
</feature>
<evidence type="ECO:0000313" key="8">
    <source>
        <dbReference type="Proteomes" id="UP000583266"/>
    </source>
</evidence>
<feature type="transmembrane region" description="Helical" evidence="6">
    <location>
        <begin position="395"/>
        <end position="419"/>
    </location>
</feature>
<evidence type="ECO:0000256" key="2">
    <source>
        <dbReference type="ARBA" id="ARBA00022475"/>
    </source>
</evidence>
<evidence type="ECO:0000256" key="4">
    <source>
        <dbReference type="ARBA" id="ARBA00022989"/>
    </source>
</evidence>
<evidence type="ECO:0000313" key="7">
    <source>
        <dbReference type="EMBL" id="NML37260.1"/>
    </source>
</evidence>
<dbReference type="AlphaFoldDB" id="A0A848GKN0"/>
<gene>
    <name evidence="7" type="ORF">HHL17_08615</name>
</gene>
<keyword evidence="4 6" id="KW-1133">Transmembrane helix</keyword>
<accession>A0A848GKN0</accession>
<keyword evidence="7" id="KW-0813">Transport</keyword>
<reference evidence="7 8" key="1">
    <citation type="submission" date="2020-04" db="EMBL/GenBank/DDBJ databases">
        <title>Chitinophaga sp. G-6-1-13 sp. nov., isolated from soil.</title>
        <authorList>
            <person name="Dahal R.H."/>
            <person name="Chaudhary D.K."/>
        </authorList>
    </citation>
    <scope>NUCLEOTIDE SEQUENCE [LARGE SCALE GENOMIC DNA]</scope>
    <source>
        <strain evidence="7 8">G-6-1-13</strain>
    </source>
</reference>
<organism evidence="7 8">
    <name type="scientific">Chitinophaga fulva</name>
    <dbReference type="NCBI Taxonomy" id="2728842"/>
    <lineage>
        <taxon>Bacteria</taxon>
        <taxon>Pseudomonadati</taxon>
        <taxon>Bacteroidota</taxon>
        <taxon>Chitinophagia</taxon>
        <taxon>Chitinophagales</taxon>
        <taxon>Chitinophagaceae</taxon>
        <taxon>Chitinophaga</taxon>
    </lineage>
</organism>
<proteinExistence type="predicted"/>
<protein>
    <submittedName>
        <fullName evidence="7">Sugar transporter</fullName>
    </submittedName>
</protein>
<feature type="transmembrane region" description="Helical" evidence="6">
    <location>
        <begin position="253"/>
        <end position="275"/>
    </location>
</feature>
<keyword evidence="8" id="KW-1185">Reference proteome</keyword>
<dbReference type="EMBL" id="JABBGC010000001">
    <property type="protein sequence ID" value="NML37260.1"/>
    <property type="molecule type" value="Genomic_DNA"/>
</dbReference>
<dbReference type="InterPro" id="IPR050833">
    <property type="entry name" value="Poly_Biosynth_Transport"/>
</dbReference>
<dbReference type="Proteomes" id="UP000583266">
    <property type="component" value="Unassembled WGS sequence"/>
</dbReference>